<accession>K9H659</accession>
<evidence type="ECO:0000256" key="2">
    <source>
        <dbReference type="ARBA" id="ARBA00007110"/>
    </source>
</evidence>
<proteinExistence type="inferred from homology"/>
<dbReference type="NCBIfam" id="TIGR03160">
    <property type="entry name" value="cobT_DBIPRT"/>
    <property type="match status" value="1"/>
</dbReference>
<comment type="caution">
    <text evidence="11">The sequence shown here is derived from an EMBL/GenBank/DDBJ whole genome shotgun (WGS) entry which is preliminary data.</text>
</comment>
<organism evidence="11 12">
    <name type="scientific">Caenispirillum salinarum AK4</name>
    <dbReference type="NCBI Taxonomy" id="1238182"/>
    <lineage>
        <taxon>Bacteria</taxon>
        <taxon>Pseudomonadati</taxon>
        <taxon>Pseudomonadota</taxon>
        <taxon>Alphaproteobacteria</taxon>
        <taxon>Rhodospirillales</taxon>
        <taxon>Novispirillaceae</taxon>
        <taxon>Caenispirillum</taxon>
    </lineage>
</organism>
<dbReference type="Pfam" id="PF02277">
    <property type="entry name" value="DBI_PRT"/>
    <property type="match status" value="1"/>
</dbReference>
<dbReference type="NCBIfam" id="NF000996">
    <property type="entry name" value="PRK00105.1"/>
    <property type="match status" value="1"/>
</dbReference>
<feature type="active site" description="Proton acceptor" evidence="10">
    <location>
        <position position="323"/>
    </location>
</feature>
<comment type="pathway">
    <text evidence="1 10">Nucleoside biosynthesis; alpha-ribazole biosynthesis; alpha-ribazole from 5,6-dimethylbenzimidazole: step 1/2.</text>
</comment>
<dbReference type="Gene3D" id="3.40.50.10210">
    <property type="match status" value="1"/>
</dbReference>
<protein>
    <recommendedName>
        <fullName evidence="4 10">Nicotinate-nucleotide--dimethylbenzimidazole phosphoribosyltransferase</fullName>
        <shortName evidence="10">NN:DBI PRT</shortName>
        <ecNumber evidence="3 10">2.4.2.21</ecNumber>
    </recommendedName>
    <alternativeName>
        <fullName evidence="8 10">N(1)-alpha-phosphoribosyltransferase</fullName>
    </alternativeName>
</protein>
<dbReference type="InterPro" id="IPR003200">
    <property type="entry name" value="Nict_dMeBzImd_PRibTrfase"/>
</dbReference>
<dbReference type="PANTHER" id="PTHR43463">
    <property type="entry name" value="NICOTINATE-NUCLEOTIDE--DIMETHYLBENZIMIDAZOLE PHOSPHORIBOSYLTRANSFERASE"/>
    <property type="match status" value="1"/>
</dbReference>
<dbReference type="eggNOG" id="COG2038">
    <property type="taxonomic scope" value="Bacteria"/>
</dbReference>
<dbReference type="SUPFAM" id="SSF52733">
    <property type="entry name" value="Nicotinate mononucleotide:5,6-dimethylbenzimidazole phosphoribosyltransferase (CobT)"/>
    <property type="match status" value="1"/>
</dbReference>
<evidence type="ECO:0000256" key="4">
    <source>
        <dbReference type="ARBA" id="ARBA00015486"/>
    </source>
</evidence>
<dbReference type="InterPro" id="IPR036087">
    <property type="entry name" value="Nict_dMeBzImd_PRibTrfase_sf"/>
</dbReference>
<reference evidence="11 12" key="1">
    <citation type="journal article" date="2013" name="Genome Announc.">
        <title>Draft Genome Sequence of an Alphaproteobacterium, Caenispirillum salinarum AK4(T), Isolated from a Solar Saltern.</title>
        <authorList>
            <person name="Khatri I."/>
            <person name="Singh A."/>
            <person name="Korpole S."/>
            <person name="Pinnaka A.K."/>
            <person name="Subramanian S."/>
        </authorList>
    </citation>
    <scope>NUCLEOTIDE SEQUENCE [LARGE SCALE GENOMIC DNA]</scope>
    <source>
        <strain evidence="11 12">AK4</strain>
    </source>
</reference>
<dbReference type="EC" id="2.4.2.21" evidence="3 10"/>
<evidence type="ECO:0000256" key="3">
    <source>
        <dbReference type="ARBA" id="ARBA00011991"/>
    </source>
</evidence>
<dbReference type="InterPro" id="IPR017846">
    <property type="entry name" value="Nict_dMeBzImd_PRibTrfase_bact"/>
</dbReference>
<sequence length="361" mass="36158">MDRAEHFHSPAEGASKMSVTVRSLAEFRALLSDLPGPDAEAAAAAAAREPQLTKPPGSLGRLEDLAAWLAAWQGRHPARLDSVRACVFAGNHGVAALGVSAFPASVTAQMVANFKAGGAAVNQLCRAVGAELTVTALDLDRPTADFTKGPAMTEDEVVAALNAGLEQVTTAPPDALCVGEMGIANTTSAAAIALALFGGSPMEWTGPGTGVKGEALSHKARVVADGVTANTADAPDGLEVLRRLGGRELAAIAGAVAGARLARVPVVLDGYITTAAAACLEAARPGSLDHCVVAHASAEPGHGRLVEKLGKRAILDLGMRLGEGSGAVLAAGVLKAAAACHAGMATFAEAGVADKPAAEEA</sequence>
<evidence type="ECO:0000256" key="10">
    <source>
        <dbReference type="HAMAP-Rule" id="MF_00230"/>
    </source>
</evidence>
<keyword evidence="7 10" id="KW-0808">Transferase</keyword>
<dbReference type="CDD" id="cd02439">
    <property type="entry name" value="DMB-PRT_CobT"/>
    <property type="match status" value="1"/>
</dbReference>
<comment type="similarity">
    <text evidence="2 10">Belongs to the CobT family.</text>
</comment>
<dbReference type="STRING" id="1238182.C882_2643"/>
<evidence type="ECO:0000256" key="9">
    <source>
        <dbReference type="ARBA" id="ARBA00047340"/>
    </source>
</evidence>
<evidence type="ECO:0000256" key="5">
    <source>
        <dbReference type="ARBA" id="ARBA00022573"/>
    </source>
</evidence>
<keyword evidence="6 10" id="KW-0328">Glycosyltransferase</keyword>
<keyword evidence="12" id="KW-1185">Reference proteome</keyword>
<dbReference type="UniPathway" id="UPA00061">
    <property type="reaction ID" value="UER00516"/>
</dbReference>
<dbReference type="AlphaFoldDB" id="K9H659"/>
<keyword evidence="5 10" id="KW-0169">Cobalamin biosynthesis</keyword>
<dbReference type="EMBL" id="ANHY01000003">
    <property type="protein sequence ID" value="EKV32564.1"/>
    <property type="molecule type" value="Genomic_DNA"/>
</dbReference>
<evidence type="ECO:0000256" key="7">
    <source>
        <dbReference type="ARBA" id="ARBA00022679"/>
    </source>
</evidence>
<gene>
    <name evidence="10" type="primary">cobT</name>
    <name evidence="11" type="ORF">C882_2643</name>
</gene>
<dbReference type="Proteomes" id="UP000009881">
    <property type="component" value="Unassembled WGS sequence"/>
</dbReference>
<evidence type="ECO:0000313" key="11">
    <source>
        <dbReference type="EMBL" id="EKV32564.1"/>
    </source>
</evidence>
<dbReference type="GO" id="GO:0008939">
    <property type="term" value="F:nicotinate-nucleotide-dimethylbenzimidazole phosphoribosyltransferase activity"/>
    <property type="evidence" value="ECO:0007669"/>
    <property type="project" value="UniProtKB-UniRule"/>
</dbReference>
<evidence type="ECO:0000256" key="1">
    <source>
        <dbReference type="ARBA" id="ARBA00005049"/>
    </source>
</evidence>
<dbReference type="GO" id="GO:0009236">
    <property type="term" value="P:cobalamin biosynthetic process"/>
    <property type="evidence" value="ECO:0007669"/>
    <property type="project" value="UniProtKB-UniRule"/>
</dbReference>
<name>K9H659_9PROT</name>
<dbReference type="PANTHER" id="PTHR43463:SF1">
    <property type="entry name" value="NICOTINATE-NUCLEOTIDE--DIMETHYLBENZIMIDAZOLE PHOSPHORIBOSYLTRANSFERASE"/>
    <property type="match status" value="1"/>
</dbReference>
<evidence type="ECO:0000256" key="8">
    <source>
        <dbReference type="ARBA" id="ARBA00030686"/>
    </source>
</evidence>
<dbReference type="Gene3D" id="1.10.1610.10">
    <property type="match status" value="1"/>
</dbReference>
<evidence type="ECO:0000256" key="6">
    <source>
        <dbReference type="ARBA" id="ARBA00022676"/>
    </source>
</evidence>
<dbReference type="HAMAP" id="MF_00230">
    <property type="entry name" value="CobT"/>
    <property type="match status" value="1"/>
</dbReference>
<evidence type="ECO:0000313" key="12">
    <source>
        <dbReference type="Proteomes" id="UP000009881"/>
    </source>
</evidence>
<dbReference type="PATRIC" id="fig|1238182.3.peg.603"/>
<dbReference type="InterPro" id="IPR023195">
    <property type="entry name" value="Nict_dMeBzImd_PRibTrfase_N"/>
</dbReference>
<comment type="catalytic activity">
    <reaction evidence="9 10">
        <text>5,6-dimethylbenzimidazole + nicotinate beta-D-ribonucleotide = alpha-ribazole 5'-phosphate + nicotinate + H(+)</text>
        <dbReference type="Rhea" id="RHEA:11196"/>
        <dbReference type="ChEBI" id="CHEBI:15378"/>
        <dbReference type="ChEBI" id="CHEBI:15890"/>
        <dbReference type="ChEBI" id="CHEBI:32544"/>
        <dbReference type="ChEBI" id="CHEBI:57502"/>
        <dbReference type="ChEBI" id="CHEBI:57918"/>
        <dbReference type="EC" id="2.4.2.21"/>
    </reaction>
</comment>
<comment type="function">
    <text evidence="10">Catalyzes the synthesis of alpha-ribazole-5'-phosphate from nicotinate mononucleotide (NAMN) and 5,6-dimethylbenzimidazole (DMB).</text>
</comment>